<evidence type="ECO:0000259" key="1">
    <source>
        <dbReference type="Pfam" id="PF06858"/>
    </source>
</evidence>
<dbReference type="Proteomes" id="UP000824469">
    <property type="component" value="Unassembled WGS sequence"/>
</dbReference>
<dbReference type="Pfam" id="PF06858">
    <property type="entry name" value="NOG1"/>
    <property type="match status" value="1"/>
</dbReference>
<dbReference type="InterPro" id="IPR010674">
    <property type="entry name" value="NOG1_Rossman_fold_dom"/>
</dbReference>
<dbReference type="OMA" id="MQFFIYN"/>
<dbReference type="Gene3D" id="3.40.50.300">
    <property type="entry name" value="P-loop containing nucleotide triphosphate hydrolases"/>
    <property type="match status" value="1"/>
</dbReference>
<sequence length="98" mass="10806">ERNNLEKLTLAALSHLPSAIMFVHDLSGDCGTSASDQFSLYNEIKERFGNQLWMDVVSKADLLSNSPSDAYTMEKSYKEVGPEGALHVSIKTNQGIDE</sequence>
<gene>
    <name evidence="3" type="ORF">KI387_026953</name>
    <name evidence="2" type="ORF">KI387_042599</name>
</gene>
<feature type="non-terminal residue" evidence="2">
    <location>
        <position position="1"/>
    </location>
</feature>
<evidence type="ECO:0000313" key="3">
    <source>
        <dbReference type="EMBL" id="KAH9311918.1"/>
    </source>
</evidence>
<feature type="non-terminal residue" evidence="2">
    <location>
        <position position="98"/>
    </location>
</feature>
<reference evidence="2 4" key="1">
    <citation type="journal article" date="2021" name="Nat. Plants">
        <title>The Taxus genome provides insights into paclitaxel biosynthesis.</title>
        <authorList>
            <person name="Xiong X."/>
            <person name="Gou J."/>
            <person name="Liao Q."/>
            <person name="Li Y."/>
            <person name="Zhou Q."/>
            <person name="Bi G."/>
            <person name="Li C."/>
            <person name="Du R."/>
            <person name="Wang X."/>
            <person name="Sun T."/>
            <person name="Guo L."/>
            <person name="Liang H."/>
            <person name="Lu P."/>
            <person name="Wu Y."/>
            <person name="Zhang Z."/>
            <person name="Ro D.K."/>
            <person name="Shang Y."/>
            <person name="Huang S."/>
            <person name="Yan J."/>
        </authorList>
    </citation>
    <scope>NUCLEOTIDE SEQUENCE [LARGE SCALE GENOMIC DNA]</scope>
    <source>
        <strain evidence="2">Ta-2019</strain>
    </source>
</reference>
<dbReference type="EMBL" id="JAHRHJ020000006">
    <property type="protein sequence ID" value="KAH9311918.1"/>
    <property type="molecule type" value="Genomic_DNA"/>
</dbReference>
<feature type="domain" description="Nucleolar GTP-binding protein 1 Rossman-fold" evidence="1">
    <location>
        <begin position="5"/>
        <end position="61"/>
    </location>
</feature>
<evidence type="ECO:0000313" key="4">
    <source>
        <dbReference type="Proteomes" id="UP000824469"/>
    </source>
</evidence>
<evidence type="ECO:0000313" key="2">
    <source>
        <dbReference type="EMBL" id="KAH9292227.1"/>
    </source>
</evidence>
<dbReference type="GO" id="GO:0005525">
    <property type="term" value="F:GTP binding"/>
    <property type="evidence" value="ECO:0007669"/>
    <property type="project" value="InterPro"/>
</dbReference>
<protein>
    <recommendedName>
        <fullName evidence="1">Nucleolar GTP-binding protein 1 Rossman-fold domain-containing protein</fullName>
    </recommendedName>
</protein>
<dbReference type="SUPFAM" id="SSF52540">
    <property type="entry name" value="P-loop containing nucleoside triphosphate hydrolases"/>
    <property type="match status" value="1"/>
</dbReference>
<organism evidence="2 4">
    <name type="scientific">Taxus chinensis</name>
    <name type="common">Chinese yew</name>
    <name type="synonym">Taxus wallichiana var. chinensis</name>
    <dbReference type="NCBI Taxonomy" id="29808"/>
    <lineage>
        <taxon>Eukaryota</taxon>
        <taxon>Viridiplantae</taxon>
        <taxon>Streptophyta</taxon>
        <taxon>Embryophyta</taxon>
        <taxon>Tracheophyta</taxon>
        <taxon>Spermatophyta</taxon>
        <taxon>Pinopsida</taxon>
        <taxon>Pinidae</taxon>
        <taxon>Conifers II</taxon>
        <taxon>Cupressales</taxon>
        <taxon>Taxaceae</taxon>
        <taxon>Taxus</taxon>
    </lineage>
</organism>
<dbReference type="InterPro" id="IPR027417">
    <property type="entry name" value="P-loop_NTPase"/>
</dbReference>
<comment type="caution">
    <text evidence="2">The sequence shown here is derived from an EMBL/GenBank/DDBJ whole genome shotgun (WGS) entry which is preliminary data.</text>
</comment>
<dbReference type="AlphaFoldDB" id="A0AA38F8G3"/>
<keyword evidence="4" id="KW-1185">Reference proteome</keyword>
<accession>A0AA38F8G3</accession>
<dbReference type="EMBL" id="JAHRHJ020003221">
    <property type="protein sequence ID" value="KAH9292227.1"/>
    <property type="molecule type" value="Genomic_DNA"/>
</dbReference>
<dbReference type="PANTHER" id="PTHR45759">
    <property type="entry name" value="NUCLEOLAR GTP-BINDING PROTEIN 1"/>
    <property type="match status" value="1"/>
</dbReference>
<proteinExistence type="predicted"/>
<name>A0AA38F8G3_TAXCH</name>